<dbReference type="Pfam" id="PF00027">
    <property type="entry name" value="cNMP_binding"/>
    <property type="match status" value="1"/>
</dbReference>
<proteinExistence type="predicted"/>
<dbReference type="InterPro" id="IPR018490">
    <property type="entry name" value="cNMP-bd_dom_sf"/>
</dbReference>
<evidence type="ECO:0000313" key="3">
    <source>
        <dbReference type="Proteomes" id="UP000249016"/>
    </source>
</evidence>
<organism evidence="2 3">
    <name type="scientific">Spirosoma telluris</name>
    <dbReference type="NCBI Taxonomy" id="2183553"/>
    <lineage>
        <taxon>Bacteria</taxon>
        <taxon>Pseudomonadati</taxon>
        <taxon>Bacteroidota</taxon>
        <taxon>Cytophagia</taxon>
        <taxon>Cytophagales</taxon>
        <taxon>Cytophagaceae</taxon>
        <taxon>Spirosoma</taxon>
    </lineage>
</organism>
<dbReference type="RefSeq" id="WP_111341866.1">
    <property type="nucleotide sequence ID" value="NZ_QLII01000001.1"/>
</dbReference>
<evidence type="ECO:0000313" key="2">
    <source>
        <dbReference type="EMBL" id="RAI74516.1"/>
    </source>
</evidence>
<evidence type="ECO:0000259" key="1">
    <source>
        <dbReference type="Pfam" id="PF00027"/>
    </source>
</evidence>
<keyword evidence="3" id="KW-1185">Reference proteome</keyword>
<dbReference type="Proteomes" id="UP000249016">
    <property type="component" value="Unassembled WGS sequence"/>
</dbReference>
<dbReference type="InterPro" id="IPR014710">
    <property type="entry name" value="RmlC-like_jellyroll"/>
</dbReference>
<dbReference type="Gene3D" id="2.60.120.10">
    <property type="entry name" value="Jelly Rolls"/>
    <property type="match status" value="1"/>
</dbReference>
<gene>
    <name evidence="2" type="ORF">HMF3257_10000</name>
</gene>
<dbReference type="AlphaFoldDB" id="A0A327NKE5"/>
<dbReference type="EMBL" id="QLII01000001">
    <property type="protein sequence ID" value="RAI74516.1"/>
    <property type="molecule type" value="Genomic_DNA"/>
</dbReference>
<feature type="domain" description="Cyclic nucleotide-binding" evidence="1">
    <location>
        <begin position="30"/>
        <end position="114"/>
    </location>
</feature>
<name>A0A327NKE5_9BACT</name>
<protein>
    <submittedName>
        <fullName evidence="2">Crp/Fnr family transcriptional regulator</fullName>
    </submittedName>
</protein>
<accession>A0A327NKE5</accession>
<comment type="caution">
    <text evidence="2">The sequence shown here is derived from an EMBL/GenBank/DDBJ whole genome shotgun (WGS) entry which is preliminary data.</text>
</comment>
<dbReference type="InterPro" id="IPR000595">
    <property type="entry name" value="cNMP-bd_dom"/>
</dbReference>
<sequence>MEKLINYLLQFGQLNPHQIELIKSKAITIKLARDHFYFEAGKVQREVAFLTEGIIRICYYNRDGDEITKYFLDENNFVVDVNSYTLQIPTVEYAQAITNCELVIISRENMQELSMTIIGWDAIINKITVKGMADKVNRISPMLAEDATERYLNFMKKFPNLAHRIPQLYLASFLGITPTSLSRIRRQISE</sequence>
<dbReference type="OrthoDB" id="758145at2"/>
<dbReference type="SUPFAM" id="SSF51206">
    <property type="entry name" value="cAMP-binding domain-like"/>
    <property type="match status" value="1"/>
</dbReference>
<reference evidence="2 3" key="1">
    <citation type="submission" date="2018-06" db="EMBL/GenBank/DDBJ databases">
        <title>Spirosoma sp. HMF3257 Genome sequencing and assembly.</title>
        <authorList>
            <person name="Kang H."/>
            <person name="Cha I."/>
            <person name="Kim H."/>
            <person name="Kang J."/>
            <person name="Joh K."/>
        </authorList>
    </citation>
    <scope>NUCLEOTIDE SEQUENCE [LARGE SCALE GENOMIC DNA]</scope>
    <source>
        <strain evidence="2 3">HMF3257</strain>
    </source>
</reference>